<reference evidence="2 3" key="1">
    <citation type="submission" date="2022-06" db="EMBL/GenBank/DDBJ databases">
        <title>Endosaccharibacter gen. nov., sp. nov., endophytic bacteria isolated from sugarcane.</title>
        <authorList>
            <person name="Pitiwittayakul N."/>
            <person name="Yukphan P."/>
            <person name="Charoenyingcharoen P."/>
            <person name="Tanasupawat S."/>
        </authorList>
    </citation>
    <scope>NUCLEOTIDE SEQUENCE [LARGE SCALE GENOMIC DNA]</scope>
    <source>
        <strain evidence="2 3">KSS8</strain>
    </source>
</reference>
<keyword evidence="1" id="KW-0812">Transmembrane</keyword>
<feature type="transmembrane region" description="Helical" evidence="1">
    <location>
        <begin position="266"/>
        <end position="283"/>
    </location>
</feature>
<keyword evidence="3" id="KW-1185">Reference proteome</keyword>
<evidence type="ECO:0000313" key="3">
    <source>
        <dbReference type="Proteomes" id="UP001524587"/>
    </source>
</evidence>
<name>A0ABT1W9N2_9PROT</name>
<feature type="transmembrane region" description="Helical" evidence="1">
    <location>
        <begin position="170"/>
        <end position="189"/>
    </location>
</feature>
<feature type="transmembrane region" description="Helical" evidence="1">
    <location>
        <begin position="99"/>
        <end position="120"/>
    </location>
</feature>
<feature type="transmembrane region" description="Helical" evidence="1">
    <location>
        <begin position="224"/>
        <end position="246"/>
    </location>
</feature>
<organism evidence="2 3">
    <name type="scientific">Endosaccharibacter trunci</name>
    <dbReference type="NCBI Taxonomy" id="2812733"/>
    <lineage>
        <taxon>Bacteria</taxon>
        <taxon>Pseudomonadati</taxon>
        <taxon>Pseudomonadota</taxon>
        <taxon>Alphaproteobacteria</taxon>
        <taxon>Acetobacterales</taxon>
        <taxon>Acetobacteraceae</taxon>
        <taxon>Endosaccharibacter</taxon>
    </lineage>
</organism>
<dbReference type="RefSeq" id="WP_422865086.1">
    <property type="nucleotide sequence ID" value="NZ_JAMSKV010000014.1"/>
</dbReference>
<gene>
    <name evidence="2" type="ORF">NFI95_14225</name>
</gene>
<comment type="caution">
    <text evidence="2">The sequence shown here is derived from an EMBL/GenBank/DDBJ whole genome shotgun (WGS) entry which is preliminary data.</text>
</comment>
<evidence type="ECO:0000256" key="1">
    <source>
        <dbReference type="SAM" id="Phobius"/>
    </source>
</evidence>
<keyword evidence="1" id="KW-0472">Membrane</keyword>
<feature type="transmembrane region" description="Helical" evidence="1">
    <location>
        <begin position="195"/>
        <end position="212"/>
    </location>
</feature>
<feature type="transmembrane region" description="Helical" evidence="1">
    <location>
        <begin position="60"/>
        <end position="78"/>
    </location>
</feature>
<protein>
    <recommendedName>
        <fullName evidence="4">DUF998 domain-containing protein</fullName>
    </recommendedName>
</protein>
<evidence type="ECO:0000313" key="2">
    <source>
        <dbReference type="EMBL" id="MCQ8279597.1"/>
    </source>
</evidence>
<dbReference type="Proteomes" id="UP001524587">
    <property type="component" value="Unassembled WGS sequence"/>
</dbReference>
<dbReference type="EMBL" id="JAMSKV010000014">
    <property type="protein sequence ID" value="MCQ8279597.1"/>
    <property type="molecule type" value="Genomic_DNA"/>
</dbReference>
<sequence>MPPSTPSADPVVSGTRPVRTALDLADIVLGAAWIAVCATGPEFIWRGARLVARHFEPSELWTAIPLGLLVAFFVEPLLERLRSRATTGDRAHHAPTGHGRGPAFHALSGIAFAACAILVHDAMSALAAIHGPLLPSSGPATAPAIALALSWALTPFAVSLSWWTIRHPAICALFCVLAAGAPVGAGLMFDWSRNDIVTTALPCIAILFLGLHRLRRGGEWTATVLKSVAQVAASWLAVCLLLDLSLDAAGLKRFALYSPSGFWMDVRFYAGWIAGLWLVPRRVA</sequence>
<feature type="transmembrane region" description="Helical" evidence="1">
    <location>
        <begin position="140"/>
        <end position="163"/>
    </location>
</feature>
<proteinExistence type="predicted"/>
<evidence type="ECO:0008006" key="4">
    <source>
        <dbReference type="Google" id="ProtNLM"/>
    </source>
</evidence>
<accession>A0ABT1W9N2</accession>
<keyword evidence="1" id="KW-1133">Transmembrane helix</keyword>